<accession>A0A2S5TGU2</accession>
<dbReference type="SUPFAM" id="SSF52096">
    <property type="entry name" value="ClpP/crotonase"/>
    <property type="match status" value="1"/>
</dbReference>
<dbReference type="GO" id="GO:0006635">
    <property type="term" value="P:fatty acid beta-oxidation"/>
    <property type="evidence" value="ECO:0007669"/>
    <property type="project" value="TreeGrafter"/>
</dbReference>
<gene>
    <name evidence="3" type="ORF">C3942_09055</name>
</gene>
<comment type="similarity">
    <text evidence="1 2">Belongs to the enoyl-CoA hydratase/isomerase family.</text>
</comment>
<dbReference type="AlphaFoldDB" id="A0A2S5TGU2"/>
<dbReference type="InterPro" id="IPR029045">
    <property type="entry name" value="ClpP/crotonase-like_dom_sf"/>
</dbReference>
<sequence>MSEQIHVEQRGRVLLARLDHPPHALMGAGMVAELDQLVGRATDDDSVGAVVLTGAHPERFIAHYDIRELLALARSAPSLPESLAKASIGAIGALERIPGSGAVLERTPAAGLSQLRGFHDTMTSIGRSGAVFIAAINGVALGGGCELSLACDLRLISDDGLIGQPEILIGITPGGGGTQRLARLIGRGRALELVLEGRPVPAGEAERIGLVHRVLPRATLLDEALATAERLARRSKPVVAACKRAVLEGGNLPLEMGLKMEQAAFVSSLGHKSTQRAMEAYIAEMNASGDVAAANPAMRDRLVDGTFIDFNGE</sequence>
<comment type="caution">
    <text evidence="3">The sequence shown here is derived from an EMBL/GenBank/DDBJ whole genome shotgun (WGS) entry which is preliminary data.</text>
</comment>
<dbReference type="Pfam" id="PF00378">
    <property type="entry name" value="ECH_1"/>
    <property type="match status" value="1"/>
</dbReference>
<evidence type="ECO:0000256" key="1">
    <source>
        <dbReference type="ARBA" id="ARBA00005254"/>
    </source>
</evidence>
<dbReference type="InterPro" id="IPR018376">
    <property type="entry name" value="Enoyl-CoA_hyd/isom_CS"/>
</dbReference>
<evidence type="ECO:0000313" key="3">
    <source>
        <dbReference type="EMBL" id="PPE74172.1"/>
    </source>
</evidence>
<keyword evidence="4" id="KW-1185">Reference proteome</keyword>
<evidence type="ECO:0000256" key="2">
    <source>
        <dbReference type="RuleBase" id="RU003707"/>
    </source>
</evidence>
<name>A0A2S5TGU2_9GAMM</name>
<organism evidence="3 4">
    <name type="scientific">Solimonas fluminis</name>
    <dbReference type="NCBI Taxonomy" id="2086571"/>
    <lineage>
        <taxon>Bacteria</taxon>
        <taxon>Pseudomonadati</taxon>
        <taxon>Pseudomonadota</taxon>
        <taxon>Gammaproteobacteria</taxon>
        <taxon>Nevskiales</taxon>
        <taxon>Nevskiaceae</taxon>
        <taxon>Solimonas</taxon>
    </lineage>
</organism>
<dbReference type="Proteomes" id="UP000238220">
    <property type="component" value="Unassembled WGS sequence"/>
</dbReference>
<dbReference type="PROSITE" id="PS00166">
    <property type="entry name" value="ENOYL_COA_HYDRATASE"/>
    <property type="match status" value="1"/>
</dbReference>
<protein>
    <submittedName>
        <fullName evidence="3">Enoyl-CoA hydratase/isomerase family protein</fullName>
    </submittedName>
</protein>
<dbReference type="OrthoDB" id="9775794at2"/>
<evidence type="ECO:0000313" key="4">
    <source>
        <dbReference type="Proteomes" id="UP000238220"/>
    </source>
</evidence>
<dbReference type="PANTHER" id="PTHR11941:SF54">
    <property type="entry name" value="ENOYL-COA HYDRATASE, MITOCHONDRIAL"/>
    <property type="match status" value="1"/>
</dbReference>
<dbReference type="InterPro" id="IPR001753">
    <property type="entry name" value="Enoyl-CoA_hydra/iso"/>
</dbReference>
<dbReference type="GO" id="GO:0016853">
    <property type="term" value="F:isomerase activity"/>
    <property type="evidence" value="ECO:0007669"/>
    <property type="project" value="UniProtKB-KW"/>
</dbReference>
<dbReference type="PANTHER" id="PTHR11941">
    <property type="entry name" value="ENOYL-COA HYDRATASE-RELATED"/>
    <property type="match status" value="1"/>
</dbReference>
<dbReference type="EMBL" id="PSNW01000004">
    <property type="protein sequence ID" value="PPE74172.1"/>
    <property type="molecule type" value="Genomic_DNA"/>
</dbReference>
<dbReference type="CDD" id="cd06558">
    <property type="entry name" value="crotonase-like"/>
    <property type="match status" value="1"/>
</dbReference>
<keyword evidence="3" id="KW-0413">Isomerase</keyword>
<reference evidence="3 4" key="1">
    <citation type="submission" date="2018-02" db="EMBL/GenBank/DDBJ databases">
        <title>Genome sequencing of Solimonas sp. HR-BB.</title>
        <authorList>
            <person name="Lee Y."/>
            <person name="Jeon C.O."/>
        </authorList>
    </citation>
    <scope>NUCLEOTIDE SEQUENCE [LARGE SCALE GENOMIC DNA]</scope>
    <source>
        <strain evidence="3 4">HR-BB</strain>
    </source>
</reference>
<dbReference type="Gene3D" id="3.90.226.10">
    <property type="entry name" value="2-enoyl-CoA Hydratase, Chain A, domain 1"/>
    <property type="match status" value="1"/>
</dbReference>
<proteinExistence type="inferred from homology"/>
<dbReference type="RefSeq" id="WP_104230060.1">
    <property type="nucleotide sequence ID" value="NZ_PSNW01000004.1"/>
</dbReference>